<name>A0A803JY58_XENTR</name>
<dbReference type="GO" id="GO:0003924">
    <property type="term" value="F:GTPase activity"/>
    <property type="evidence" value="ECO:0000318"/>
    <property type="project" value="GO_Central"/>
</dbReference>
<dbReference type="SUPFAM" id="SSF52540">
    <property type="entry name" value="P-loop containing nucleoside triphosphate hydrolases"/>
    <property type="match status" value="1"/>
</dbReference>
<feature type="domain" description="Septin-type G" evidence="8">
    <location>
        <begin position="324"/>
        <end position="597"/>
    </location>
</feature>
<dbReference type="InterPro" id="IPR030379">
    <property type="entry name" value="G_SEPTIN_dom"/>
</dbReference>
<dbReference type="PRINTS" id="PR01741">
    <property type="entry name" value="SEPTIN3"/>
</dbReference>
<keyword evidence="10" id="KW-1185">Reference proteome</keyword>
<dbReference type="GO" id="GO:0005940">
    <property type="term" value="C:septin ring"/>
    <property type="evidence" value="ECO:0000318"/>
    <property type="project" value="GO_Central"/>
</dbReference>
<dbReference type="CTD" id="55964"/>
<feature type="region of interest" description="Disordered" evidence="7">
    <location>
        <begin position="136"/>
        <end position="178"/>
    </location>
</feature>
<dbReference type="PROSITE" id="PS51719">
    <property type="entry name" value="G_SEPTIN"/>
    <property type="match status" value="1"/>
</dbReference>
<dbReference type="GO" id="GO:0060090">
    <property type="term" value="F:molecular adaptor activity"/>
    <property type="evidence" value="ECO:0000318"/>
    <property type="project" value="GO_Central"/>
</dbReference>
<comment type="subcellular location">
    <subcellularLocation>
        <location evidence="1">Cytoplasm</location>
    </subcellularLocation>
</comment>
<dbReference type="FunFam" id="3.40.50.300:FF:000387">
    <property type="entry name" value="neuronal-specific septin-3 isoform X1"/>
    <property type="match status" value="1"/>
</dbReference>
<reference evidence="9" key="2">
    <citation type="submission" date="2021-03" db="UniProtKB">
        <authorList>
            <consortium name="Ensembl"/>
        </authorList>
    </citation>
    <scope>IDENTIFICATION</scope>
</reference>
<keyword evidence="2" id="KW-0963">Cytoplasm</keyword>
<evidence type="ECO:0000313" key="10">
    <source>
        <dbReference type="Proteomes" id="UP000008143"/>
    </source>
</evidence>
<dbReference type="Xenbase" id="XB-GENE-1002286">
    <property type="gene designation" value="septin3"/>
</dbReference>
<evidence type="ECO:0000313" key="11">
    <source>
        <dbReference type="RefSeq" id="XP_012816920.1"/>
    </source>
</evidence>
<dbReference type="Ensembl" id="ENSXETT00000121541">
    <property type="protein sequence ID" value="ENSXETP00000112953"/>
    <property type="gene ID" value="ENSXETG00000049180"/>
</dbReference>
<feature type="compositionally biased region" description="Low complexity" evidence="7">
    <location>
        <begin position="19"/>
        <end position="38"/>
    </location>
</feature>
<dbReference type="AlphaFoldDB" id="A0A803JY58"/>
<feature type="region of interest" description="Disordered" evidence="7">
    <location>
        <begin position="1"/>
        <end position="46"/>
    </location>
</feature>
<evidence type="ECO:0000256" key="1">
    <source>
        <dbReference type="ARBA" id="ARBA00004496"/>
    </source>
</evidence>
<dbReference type="CDD" id="cd01850">
    <property type="entry name" value="CDC_Septin"/>
    <property type="match status" value="1"/>
</dbReference>
<dbReference type="AGR" id="Xenbase:XB-GENE-1002286"/>
<keyword evidence="3 6" id="KW-0547">Nucleotide-binding</keyword>
<evidence type="ECO:0000256" key="7">
    <source>
        <dbReference type="SAM" id="MobiDB-lite"/>
    </source>
</evidence>
<dbReference type="GO" id="GO:0005525">
    <property type="term" value="F:GTP binding"/>
    <property type="evidence" value="ECO:0007669"/>
    <property type="project" value="UniProtKB-KW"/>
</dbReference>
<evidence type="ECO:0000256" key="3">
    <source>
        <dbReference type="ARBA" id="ARBA00022741"/>
    </source>
</evidence>
<dbReference type="GO" id="GO:0015630">
    <property type="term" value="C:microtubule cytoskeleton"/>
    <property type="evidence" value="ECO:0000318"/>
    <property type="project" value="GO_Central"/>
</dbReference>
<dbReference type="InterPro" id="IPR027417">
    <property type="entry name" value="P-loop_NTPase"/>
</dbReference>
<evidence type="ECO:0000313" key="12">
    <source>
        <dbReference type="Xenbase" id="XB-GENE-1002286"/>
    </source>
</evidence>
<evidence type="ECO:0000259" key="8">
    <source>
        <dbReference type="PROSITE" id="PS51719"/>
    </source>
</evidence>
<comment type="similarity">
    <text evidence="6">Belongs to the TRAFAC class TrmE-Era-EngA-EngB-Septin-like GTPase superfamily. Septin GTPase family.</text>
</comment>
<dbReference type="GO" id="GO:0008104">
    <property type="term" value="P:intracellular protein localization"/>
    <property type="evidence" value="ECO:0000318"/>
    <property type="project" value="GO_Central"/>
</dbReference>
<dbReference type="OrthoDB" id="416553at2759"/>
<accession>A0A803JY58</accession>
<dbReference type="Proteomes" id="UP000008143">
    <property type="component" value="Chromosome 4"/>
</dbReference>
<sequence length="616" mass="69264">MERAAITSPLGSRRATGIPRSQLPSRSSRLPSPLSKSSKTFSPHQSQASIVLPNIYVDNFIQPSKRTSAAEHGTLDINTFPPIGLLQDTTSPSHSAESLQEKTLQHAWLRSPVLLRRQDHFTSPRIQNTLATAPRLHSPCRLPSKSKAGSKSKVMENQKSAMHSSTLKSPLRYSGHSVIPTTKQGDIWPTLPMTNQAREKWPSDETIEFPKEESTNHLWRGRGTVSTAEKGRQTAPSQILVHTLSEGLSFSALDLLSYSSDEPMSSWDLGAADNKAEAVMSELVPETRPKPAVPMKPVGMNPNLLGYIGIDTIIEQMRKKTMKTGFDFNIMVVGQSGLGKSTLVNTLFKSQVSRKSAGWSRDDKIPKTVEIKSISHVIEEGGVKMKLTVVDTPGFGDQINNENCWEPIEKFINEQYEKFLKEEVNIARKKRIPDTRVHCCLYFISPTGHSLRPLDLEFMKHLSKVVNIIPVIAKADTMTLEEKTEFKQRVRKELEVNGIEFYPQKEFDDDLEDKTENDKIRQESMPFAVVGSDKEYQVNGKRVLGRKTPWGIVEVENLAHCEFSLLRDFVIRTHLQDLKEVTHNIHYETYRAKRLNENGGLPPVSAENEESHDSNI</sequence>
<dbReference type="GeneID" id="100488721"/>
<proteinExistence type="inferred from homology"/>
<dbReference type="GeneTree" id="ENSGT00940000158004"/>
<gene>
    <name evidence="9 11 12" type="primary">septin3</name>
</gene>
<dbReference type="GO" id="GO:0032153">
    <property type="term" value="C:cell division site"/>
    <property type="evidence" value="ECO:0000318"/>
    <property type="project" value="GO_Central"/>
</dbReference>
<feature type="compositionally biased region" description="Polar residues" evidence="7">
    <location>
        <begin position="155"/>
        <end position="168"/>
    </location>
</feature>
<reference evidence="11" key="3">
    <citation type="submission" date="2025-04" db="UniProtKB">
        <authorList>
            <consortium name="RefSeq"/>
        </authorList>
    </citation>
    <scope>IDENTIFICATION</scope>
    <source>
        <strain evidence="11">Nigerian</strain>
        <tissue evidence="11">Liver and blood</tissue>
    </source>
</reference>
<evidence type="ECO:0000313" key="9">
    <source>
        <dbReference type="Ensembl" id="ENSXETP00000112953"/>
    </source>
</evidence>
<keyword evidence="4 6" id="KW-0342">GTP-binding</keyword>
<reference evidence="9" key="1">
    <citation type="journal article" date="2010" name="Science">
        <title>The genome of the Western clawed frog Xenopus tropicalis.</title>
        <authorList>
            <person name="Hellsten U."/>
            <person name="Harland R.M."/>
            <person name="Gilchrist M.J."/>
            <person name="Hendrix D."/>
            <person name="Jurka J."/>
            <person name="Kapitonov V."/>
            <person name="Ovcharenko I."/>
            <person name="Putnam N.H."/>
            <person name="Shu S."/>
            <person name="Taher L."/>
            <person name="Blitz I.L."/>
            <person name="Blumberg B."/>
            <person name="Dichmann D.S."/>
            <person name="Dubchak I."/>
            <person name="Amaya E."/>
            <person name="Detter J.C."/>
            <person name="Fletcher R."/>
            <person name="Gerhard D.S."/>
            <person name="Goodstein D."/>
            <person name="Graves T."/>
            <person name="Grigoriev I.V."/>
            <person name="Grimwood J."/>
            <person name="Kawashima T."/>
            <person name="Lindquist E."/>
            <person name="Lucas S.M."/>
            <person name="Mead P.E."/>
            <person name="Mitros T."/>
            <person name="Ogino H."/>
            <person name="Ohta Y."/>
            <person name="Poliakov A.V."/>
            <person name="Pollet N."/>
            <person name="Robert J."/>
            <person name="Salamov A."/>
            <person name="Sater A.K."/>
            <person name="Schmutz J."/>
            <person name="Terry A."/>
            <person name="Vize P.D."/>
            <person name="Warren W.C."/>
            <person name="Wells D."/>
            <person name="Wills A."/>
            <person name="Wilson R.K."/>
            <person name="Zimmerman L.B."/>
            <person name="Zorn A.M."/>
            <person name="Grainger R."/>
            <person name="Grammer T."/>
            <person name="Khokha M.K."/>
            <person name="Richardson P.M."/>
            <person name="Rokhsar D.S."/>
        </authorList>
    </citation>
    <scope>NUCLEOTIDE SEQUENCE [LARGE SCALE GENOMIC DNA]</scope>
    <source>
        <strain evidence="9">Nigerian</strain>
    </source>
</reference>
<dbReference type="Pfam" id="PF00735">
    <property type="entry name" value="Septin"/>
    <property type="match status" value="1"/>
</dbReference>
<dbReference type="GO" id="GO:0031105">
    <property type="term" value="C:septin complex"/>
    <property type="evidence" value="ECO:0000318"/>
    <property type="project" value="GO_Central"/>
</dbReference>
<dbReference type="Gene3D" id="3.40.50.300">
    <property type="entry name" value="P-loop containing nucleotide triphosphate hydrolases"/>
    <property type="match status" value="1"/>
</dbReference>
<organism evidence="9">
    <name type="scientific">Xenopus tropicalis</name>
    <name type="common">Western clawed frog</name>
    <name type="synonym">Silurana tropicalis</name>
    <dbReference type="NCBI Taxonomy" id="8364"/>
    <lineage>
        <taxon>Eukaryota</taxon>
        <taxon>Metazoa</taxon>
        <taxon>Chordata</taxon>
        <taxon>Craniata</taxon>
        <taxon>Vertebrata</taxon>
        <taxon>Euteleostomi</taxon>
        <taxon>Amphibia</taxon>
        <taxon>Batrachia</taxon>
        <taxon>Anura</taxon>
        <taxon>Pipoidea</taxon>
        <taxon>Pipidae</taxon>
        <taxon>Xenopodinae</taxon>
        <taxon>Xenopus</taxon>
        <taxon>Silurana</taxon>
    </lineage>
</organism>
<dbReference type="PANTHER" id="PTHR18884">
    <property type="entry name" value="SEPTIN"/>
    <property type="match status" value="1"/>
</dbReference>
<dbReference type="InterPro" id="IPR008114">
    <property type="entry name" value="Septin3"/>
</dbReference>
<dbReference type="RefSeq" id="XP_012816920.1">
    <property type="nucleotide sequence ID" value="XM_012961466.3"/>
</dbReference>
<protein>
    <recommendedName>
        <fullName evidence="5">Neuronal-specific septin-3</fullName>
    </recommendedName>
</protein>
<evidence type="ECO:0000256" key="5">
    <source>
        <dbReference type="ARBA" id="ARBA00041105"/>
    </source>
</evidence>
<evidence type="ECO:0000256" key="2">
    <source>
        <dbReference type="ARBA" id="ARBA00022490"/>
    </source>
</evidence>
<evidence type="ECO:0000256" key="4">
    <source>
        <dbReference type="ARBA" id="ARBA00023134"/>
    </source>
</evidence>
<evidence type="ECO:0000256" key="6">
    <source>
        <dbReference type="RuleBase" id="RU004560"/>
    </source>
</evidence>
<dbReference type="InterPro" id="IPR016491">
    <property type="entry name" value="Septin"/>
</dbReference>
<dbReference type="GO" id="GO:0061640">
    <property type="term" value="P:cytoskeleton-dependent cytokinesis"/>
    <property type="evidence" value="ECO:0000318"/>
    <property type="project" value="GO_Central"/>
</dbReference>
<feature type="region of interest" description="Disordered" evidence="7">
    <location>
        <begin position="596"/>
        <end position="616"/>
    </location>
</feature>